<evidence type="ECO:0000313" key="2">
    <source>
        <dbReference type="Ensembl" id="ENSCABP00000020412.1"/>
    </source>
</evidence>
<reference evidence="2" key="1">
    <citation type="submission" date="2025-08" db="UniProtKB">
        <authorList>
            <consortium name="Ensembl"/>
        </authorList>
    </citation>
    <scope>IDENTIFICATION</scope>
</reference>
<accession>A0A8C0HDI6</accession>
<keyword evidence="1" id="KW-0732">Signal</keyword>
<feature type="chain" id="PRO_5034049979" evidence="1">
    <location>
        <begin position="19"/>
        <end position="71"/>
    </location>
</feature>
<protein>
    <submittedName>
        <fullName evidence="2">Uncharacterized protein</fullName>
    </submittedName>
</protein>
<feature type="signal peptide" evidence="1">
    <location>
        <begin position="1"/>
        <end position="18"/>
    </location>
</feature>
<evidence type="ECO:0000256" key="1">
    <source>
        <dbReference type="SAM" id="SignalP"/>
    </source>
</evidence>
<reference evidence="2" key="2">
    <citation type="submission" date="2025-09" db="UniProtKB">
        <authorList>
            <consortium name="Ensembl"/>
        </authorList>
    </citation>
    <scope>IDENTIFICATION</scope>
</reference>
<dbReference type="Ensembl" id="ENSCABT00000022364.1">
    <property type="protein sequence ID" value="ENSCABP00000020412.1"/>
    <property type="gene ID" value="ENSCABG00000015050.1"/>
</dbReference>
<evidence type="ECO:0000313" key="3">
    <source>
        <dbReference type="Proteomes" id="UP000694404"/>
    </source>
</evidence>
<organism evidence="2 3">
    <name type="scientific">Chelonoidis abingdonii</name>
    <name type="common">Abingdon island giant tortoise</name>
    <name type="synonym">Testudo abingdonii</name>
    <dbReference type="NCBI Taxonomy" id="106734"/>
    <lineage>
        <taxon>Eukaryota</taxon>
        <taxon>Metazoa</taxon>
        <taxon>Chordata</taxon>
        <taxon>Craniata</taxon>
        <taxon>Vertebrata</taxon>
        <taxon>Euteleostomi</taxon>
        <taxon>Archelosauria</taxon>
        <taxon>Testudinata</taxon>
        <taxon>Testudines</taxon>
        <taxon>Cryptodira</taxon>
        <taxon>Durocryptodira</taxon>
        <taxon>Testudinoidea</taxon>
        <taxon>Testudinidae</taxon>
        <taxon>Chelonoidis</taxon>
    </lineage>
</organism>
<name>A0A8C0HDI6_CHEAB</name>
<dbReference type="AlphaFoldDB" id="A0A8C0HDI6"/>
<sequence>KMFHLLLILLRAGKNNLTVHICRVLWQFEMMLKWAISSFQDYFLACNLPDVEIGINQKPQIQMLDLNLSSL</sequence>
<keyword evidence="3" id="KW-1185">Reference proteome</keyword>
<proteinExistence type="predicted"/>
<dbReference type="Proteomes" id="UP000694404">
    <property type="component" value="Unplaced"/>
</dbReference>